<evidence type="ECO:0000256" key="3">
    <source>
        <dbReference type="ARBA" id="ARBA00023163"/>
    </source>
</evidence>
<keyword evidence="3" id="KW-0804">Transcription</keyword>
<reference evidence="5 6" key="1">
    <citation type="submission" date="2019-07" db="EMBL/GenBank/DDBJ databases">
        <authorList>
            <person name="Kim J."/>
        </authorList>
    </citation>
    <scope>NUCLEOTIDE SEQUENCE [LARGE SCALE GENOMIC DNA]</scope>
    <source>
        <strain evidence="5 6">JC52</strain>
    </source>
</reference>
<evidence type="ECO:0000313" key="6">
    <source>
        <dbReference type="Proteomes" id="UP000317036"/>
    </source>
</evidence>
<evidence type="ECO:0000259" key="4">
    <source>
        <dbReference type="PROSITE" id="PS01124"/>
    </source>
</evidence>
<keyword evidence="2" id="KW-0238">DNA-binding</keyword>
<keyword evidence="1" id="KW-0805">Transcription regulation</keyword>
<organism evidence="5 6">
    <name type="scientific">Paenibacillus cremeus</name>
    <dbReference type="NCBI Taxonomy" id="2163881"/>
    <lineage>
        <taxon>Bacteria</taxon>
        <taxon>Bacillati</taxon>
        <taxon>Bacillota</taxon>
        <taxon>Bacilli</taxon>
        <taxon>Bacillales</taxon>
        <taxon>Paenibacillaceae</taxon>
        <taxon>Paenibacillus</taxon>
    </lineage>
</organism>
<evidence type="ECO:0000256" key="1">
    <source>
        <dbReference type="ARBA" id="ARBA00023015"/>
    </source>
</evidence>
<dbReference type="Pfam" id="PF12833">
    <property type="entry name" value="HTH_18"/>
    <property type="match status" value="1"/>
</dbReference>
<keyword evidence="6" id="KW-1185">Reference proteome</keyword>
<accession>A0A559KHX8</accession>
<dbReference type="PROSITE" id="PS00041">
    <property type="entry name" value="HTH_ARAC_FAMILY_1"/>
    <property type="match status" value="1"/>
</dbReference>
<sequence>MKVLNYLNLNEQLMILRFHEDRTANFKEVYHAHQGMEMLYIHEGCGQVVLDRSIYPLQPGSLLIIRPFQLHRIQMFTGPDAPYIRSLFVFEPYVLDKYLAAFPSLRELFHHLVTDKKWKQVVTLDAGEFGQLCRFGQRRIAEAQESERLEQRAWMLISILTLLKPRMENKLAFTSEHMPAVERIIQWIDHHYMQSFELEALAKAVHLSSVYVSKLFRKSVGSSITEYLTARRIQQACWLLKTEELSVKEIGEAVGISNASYFCQLFKANTGISPYQYKKLFYAAKGEKGR</sequence>
<dbReference type="InterPro" id="IPR018062">
    <property type="entry name" value="HTH_AraC-typ_CS"/>
</dbReference>
<dbReference type="RefSeq" id="WP_144842328.1">
    <property type="nucleotide sequence ID" value="NZ_VNJI01000001.1"/>
</dbReference>
<dbReference type="SUPFAM" id="SSF51215">
    <property type="entry name" value="Regulatory protein AraC"/>
    <property type="match status" value="1"/>
</dbReference>
<dbReference type="SUPFAM" id="SSF46689">
    <property type="entry name" value="Homeodomain-like"/>
    <property type="match status" value="2"/>
</dbReference>
<dbReference type="Proteomes" id="UP000317036">
    <property type="component" value="Unassembled WGS sequence"/>
</dbReference>
<dbReference type="GO" id="GO:0003700">
    <property type="term" value="F:DNA-binding transcription factor activity"/>
    <property type="evidence" value="ECO:0007669"/>
    <property type="project" value="InterPro"/>
</dbReference>
<dbReference type="Gene3D" id="1.10.10.60">
    <property type="entry name" value="Homeodomain-like"/>
    <property type="match status" value="2"/>
</dbReference>
<dbReference type="GO" id="GO:0043565">
    <property type="term" value="F:sequence-specific DNA binding"/>
    <property type="evidence" value="ECO:0007669"/>
    <property type="project" value="InterPro"/>
</dbReference>
<proteinExistence type="predicted"/>
<dbReference type="InterPro" id="IPR018060">
    <property type="entry name" value="HTH_AraC"/>
</dbReference>
<dbReference type="SMART" id="SM00342">
    <property type="entry name" value="HTH_ARAC"/>
    <property type="match status" value="1"/>
</dbReference>
<protein>
    <submittedName>
        <fullName evidence="5">Helix-turn-helix domain-containing protein</fullName>
    </submittedName>
</protein>
<dbReference type="InterPro" id="IPR014710">
    <property type="entry name" value="RmlC-like_jellyroll"/>
</dbReference>
<feature type="domain" description="HTH araC/xylS-type" evidence="4">
    <location>
        <begin position="182"/>
        <end position="280"/>
    </location>
</feature>
<dbReference type="AlphaFoldDB" id="A0A559KHX8"/>
<comment type="caution">
    <text evidence="5">The sequence shown here is derived from an EMBL/GenBank/DDBJ whole genome shotgun (WGS) entry which is preliminary data.</text>
</comment>
<dbReference type="InterPro" id="IPR003313">
    <property type="entry name" value="AraC-bd"/>
</dbReference>
<dbReference type="EMBL" id="VNJI01000001">
    <property type="protein sequence ID" value="TVY11745.1"/>
    <property type="molecule type" value="Genomic_DNA"/>
</dbReference>
<evidence type="ECO:0000256" key="2">
    <source>
        <dbReference type="ARBA" id="ARBA00023125"/>
    </source>
</evidence>
<dbReference type="PANTHER" id="PTHR43280:SF28">
    <property type="entry name" value="HTH-TYPE TRANSCRIPTIONAL ACTIVATOR RHAS"/>
    <property type="match status" value="1"/>
</dbReference>
<dbReference type="InterPro" id="IPR037923">
    <property type="entry name" value="HTH-like"/>
</dbReference>
<name>A0A559KHX8_9BACL</name>
<dbReference type="Gene3D" id="2.60.120.10">
    <property type="entry name" value="Jelly Rolls"/>
    <property type="match status" value="1"/>
</dbReference>
<gene>
    <name evidence="5" type="ORF">FPZ49_00160</name>
</gene>
<dbReference type="Pfam" id="PF02311">
    <property type="entry name" value="AraC_binding"/>
    <property type="match status" value="1"/>
</dbReference>
<dbReference type="PANTHER" id="PTHR43280">
    <property type="entry name" value="ARAC-FAMILY TRANSCRIPTIONAL REGULATOR"/>
    <property type="match status" value="1"/>
</dbReference>
<dbReference type="OrthoDB" id="9809338at2"/>
<dbReference type="PROSITE" id="PS01124">
    <property type="entry name" value="HTH_ARAC_FAMILY_2"/>
    <property type="match status" value="1"/>
</dbReference>
<dbReference type="InterPro" id="IPR009057">
    <property type="entry name" value="Homeodomain-like_sf"/>
</dbReference>
<evidence type="ECO:0000313" key="5">
    <source>
        <dbReference type="EMBL" id="TVY11745.1"/>
    </source>
</evidence>